<dbReference type="RefSeq" id="WP_184010175.1">
    <property type="nucleotide sequence ID" value="NZ_JACIJS010000004.1"/>
</dbReference>
<evidence type="ECO:0000313" key="3">
    <source>
        <dbReference type="Proteomes" id="UP000553766"/>
    </source>
</evidence>
<dbReference type="InterPro" id="IPR009935">
    <property type="entry name" value="DUF1467"/>
</dbReference>
<feature type="transmembrane region" description="Helical" evidence="1">
    <location>
        <begin position="7"/>
        <end position="26"/>
    </location>
</feature>
<keyword evidence="1" id="KW-0472">Membrane</keyword>
<evidence type="ECO:0000313" key="2">
    <source>
        <dbReference type="EMBL" id="MBB5515504.1"/>
    </source>
</evidence>
<name>A0A840WYN5_9RHOB</name>
<feature type="transmembrane region" description="Helical" evidence="1">
    <location>
        <begin position="56"/>
        <end position="78"/>
    </location>
</feature>
<reference evidence="2 3" key="1">
    <citation type="submission" date="2020-08" db="EMBL/GenBank/DDBJ databases">
        <title>Genomic Encyclopedia of Type Strains, Phase IV (KMG-IV): sequencing the most valuable type-strain genomes for metagenomic binning, comparative biology and taxonomic classification.</title>
        <authorList>
            <person name="Goeker M."/>
        </authorList>
    </citation>
    <scope>NUCLEOTIDE SEQUENCE [LARGE SCALE GENOMIC DNA]</scope>
    <source>
        <strain evidence="2 3">DSM 103377</strain>
    </source>
</reference>
<keyword evidence="1" id="KW-1133">Transmembrane helix</keyword>
<organism evidence="2 3">
    <name type="scientific">Rubricella aquisinus</name>
    <dbReference type="NCBI Taxonomy" id="2028108"/>
    <lineage>
        <taxon>Bacteria</taxon>
        <taxon>Pseudomonadati</taxon>
        <taxon>Pseudomonadota</taxon>
        <taxon>Alphaproteobacteria</taxon>
        <taxon>Rhodobacterales</taxon>
        <taxon>Paracoccaceae</taxon>
        <taxon>Rubricella</taxon>
    </lineage>
</organism>
<dbReference type="Proteomes" id="UP000553766">
    <property type="component" value="Unassembled WGS sequence"/>
</dbReference>
<accession>A0A840WYN5</accession>
<gene>
    <name evidence="2" type="ORF">FHS89_001516</name>
</gene>
<proteinExistence type="predicted"/>
<protein>
    <submittedName>
        <fullName evidence="2">Putative secreted protein</fullName>
    </submittedName>
</protein>
<comment type="caution">
    <text evidence="2">The sequence shown here is derived from an EMBL/GenBank/DDBJ whole genome shotgun (WGS) entry which is preliminary data.</text>
</comment>
<keyword evidence="3" id="KW-1185">Reference proteome</keyword>
<evidence type="ECO:0000256" key="1">
    <source>
        <dbReference type="SAM" id="Phobius"/>
    </source>
</evidence>
<dbReference type="AlphaFoldDB" id="A0A840WYN5"/>
<sequence>MTITGAIVMYAVIWFMTLLVIFPIGYRSQEDAGEVEPGTPASAPAGPMVGRKIKQATIWSTLFWAVICGIIMSGWISIDDIDWTKQWRE</sequence>
<dbReference type="Pfam" id="PF07330">
    <property type="entry name" value="DUF1467"/>
    <property type="match status" value="1"/>
</dbReference>
<keyword evidence="1" id="KW-0812">Transmembrane</keyword>
<dbReference type="EMBL" id="JACIJS010000004">
    <property type="protein sequence ID" value="MBB5515504.1"/>
    <property type="molecule type" value="Genomic_DNA"/>
</dbReference>